<accession>A0A9E2S6W0</accession>
<dbReference type="EMBL" id="JAHSPG010000001">
    <property type="protein sequence ID" value="MBV4355814.1"/>
    <property type="molecule type" value="Genomic_DNA"/>
</dbReference>
<dbReference type="Proteomes" id="UP000812270">
    <property type="component" value="Unassembled WGS sequence"/>
</dbReference>
<gene>
    <name evidence="2" type="ORF">KTO63_01550</name>
</gene>
<dbReference type="AlphaFoldDB" id="A0A9E2S6W0"/>
<organism evidence="2 3">
    <name type="scientific">Pinibacter aurantiacus</name>
    <dbReference type="NCBI Taxonomy" id="2851599"/>
    <lineage>
        <taxon>Bacteria</taxon>
        <taxon>Pseudomonadati</taxon>
        <taxon>Bacteroidota</taxon>
        <taxon>Chitinophagia</taxon>
        <taxon>Chitinophagales</taxon>
        <taxon>Chitinophagaceae</taxon>
        <taxon>Pinibacter</taxon>
    </lineage>
</organism>
<dbReference type="PANTHER" id="PTHR31270:SF1">
    <property type="entry name" value="GLUTAMINYL-PEPTIDE CYCLOTRANSFERASE"/>
    <property type="match status" value="1"/>
</dbReference>
<dbReference type="PROSITE" id="PS51257">
    <property type="entry name" value="PROKAR_LIPOPROTEIN"/>
    <property type="match status" value="1"/>
</dbReference>
<sequence length="279" mass="30688">MKRFFLPLTALVAVSLTACNGGSSDTPANDNAGNTPNIAEPPALKYTIVKDYPHDTLSFTQGLVMYDGKMYEGTGGSPEYSTYKSWVGTVDIETGKNIQKVPLDTIYFGEGITILKDKIYQLTWKGHKGFIYDAKSLKKLGEFPLKTEGWGITNDGTNLIVSDGSSNLYFLDPNTFNTAKIVSVTDNNGGVSDINELEYINGFIFANKWETNYIYKIDPSNGQVAAKADFTGVIEKYAKGFDAETKGDAVLNGIAYDSVSKKTYITGKLWPKLFEVKFE</sequence>
<evidence type="ECO:0000313" key="2">
    <source>
        <dbReference type="EMBL" id="MBV4355814.1"/>
    </source>
</evidence>
<name>A0A9E2S6W0_9BACT</name>
<evidence type="ECO:0000256" key="1">
    <source>
        <dbReference type="SAM" id="SignalP"/>
    </source>
</evidence>
<dbReference type="PANTHER" id="PTHR31270">
    <property type="entry name" value="GLUTAMINYL-PEPTIDE CYCLOTRANSFERASE"/>
    <property type="match status" value="1"/>
</dbReference>
<dbReference type="InterPro" id="IPR007788">
    <property type="entry name" value="QCT"/>
</dbReference>
<dbReference type="Pfam" id="PF05096">
    <property type="entry name" value="Glu_cyclase_2"/>
    <property type="match status" value="1"/>
</dbReference>
<feature type="signal peptide" evidence="1">
    <location>
        <begin position="1"/>
        <end position="20"/>
    </location>
</feature>
<protein>
    <submittedName>
        <fullName evidence="2">Glutaminyl-peptide cyclotransferase</fullName>
    </submittedName>
</protein>
<keyword evidence="1" id="KW-0732">Signal</keyword>
<dbReference type="GO" id="GO:0016603">
    <property type="term" value="F:glutaminyl-peptide cyclotransferase activity"/>
    <property type="evidence" value="ECO:0007669"/>
    <property type="project" value="InterPro"/>
</dbReference>
<evidence type="ECO:0000313" key="3">
    <source>
        <dbReference type="Proteomes" id="UP000812270"/>
    </source>
</evidence>
<keyword evidence="3" id="KW-1185">Reference proteome</keyword>
<reference evidence="2" key="1">
    <citation type="submission" date="2021-06" db="EMBL/GenBank/DDBJ databases">
        <authorList>
            <person name="Huq M.A."/>
        </authorList>
    </citation>
    <scope>NUCLEOTIDE SEQUENCE</scope>
    <source>
        <strain evidence="2">MAH-26</strain>
    </source>
</reference>
<proteinExistence type="predicted"/>
<feature type="chain" id="PRO_5039074864" evidence="1">
    <location>
        <begin position="21"/>
        <end position="279"/>
    </location>
</feature>
<dbReference type="RefSeq" id="WP_217789358.1">
    <property type="nucleotide sequence ID" value="NZ_JAHSPG010000001.1"/>
</dbReference>
<comment type="caution">
    <text evidence="2">The sequence shown here is derived from an EMBL/GenBank/DDBJ whole genome shotgun (WGS) entry which is preliminary data.</text>
</comment>